<dbReference type="GeneID" id="38783333"/>
<proteinExistence type="predicted"/>
<gene>
    <name evidence="1" type="ORF">SCP_0902950</name>
</gene>
<dbReference type="RefSeq" id="XP_027617329.1">
    <property type="nucleotide sequence ID" value="XM_027761528.1"/>
</dbReference>
<dbReference type="AlphaFoldDB" id="A0A401GW16"/>
<dbReference type="InParanoid" id="A0A401GW16"/>
<evidence type="ECO:0000313" key="1">
    <source>
        <dbReference type="EMBL" id="GBE86416.1"/>
    </source>
</evidence>
<dbReference type="EMBL" id="BFAD01000009">
    <property type="protein sequence ID" value="GBE86416.1"/>
    <property type="molecule type" value="Genomic_DNA"/>
</dbReference>
<accession>A0A401GW16</accession>
<protein>
    <submittedName>
        <fullName evidence="1">Uncharacterized protein</fullName>
    </submittedName>
</protein>
<reference evidence="1 2" key="1">
    <citation type="journal article" date="2018" name="Sci. Rep.">
        <title>Genome sequence of the cauliflower mushroom Sparassis crispa (Hanabiratake) and its association with beneficial usage.</title>
        <authorList>
            <person name="Kiyama R."/>
            <person name="Furutani Y."/>
            <person name="Kawaguchi K."/>
            <person name="Nakanishi T."/>
        </authorList>
    </citation>
    <scope>NUCLEOTIDE SEQUENCE [LARGE SCALE GENOMIC DNA]</scope>
</reference>
<sequence length="164" mass="18944">MLVFPVCLGTRQPRVTALPIPFEVDQYAFDYFERAYLVRRSPPLNTKRDLHLYGDISKIAMSRSDFHVNSGPSGYISRSSRRSGRISRSTLARMNYGYVDVVLPCSKQQELCFFAACVCTLFVRNSRKWSDFVVLCICRLELSKPTEKYQFLRNVHGPIGRYNL</sequence>
<name>A0A401GW16_9APHY</name>
<comment type="caution">
    <text evidence="1">The sequence shown here is derived from an EMBL/GenBank/DDBJ whole genome shotgun (WGS) entry which is preliminary data.</text>
</comment>
<organism evidence="1 2">
    <name type="scientific">Sparassis crispa</name>
    <dbReference type="NCBI Taxonomy" id="139825"/>
    <lineage>
        <taxon>Eukaryota</taxon>
        <taxon>Fungi</taxon>
        <taxon>Dikarya</taxon>
        <taxon>Basidiomycota</taxon>
        <taxon>Agaricomycotina</taxon>
        <taxon>Agaricomycetes</taxon>
        <taxon>Polyporales</taxon>
        <taxon>Sparassidaceae</taxon>
        <taxon>Sparassis</taxon>
    </lineage>
</organism>
<evidence type="ECO:0000313" key="2">
    <source>
        <dbReference type="Proteomes" id="UP000287166"/>
    </source>
</evidence>
<keyword evidence="2" id="KW-1185">Reference proteome</keyword>
<dbReference type="Proteomes" id="UP000287166">
    <property type="component" value="Unassembled WGS sequence"/>
</dbReference>